<gene>
    <name evidence="2" type="ORF">ABZ510_06825</name>
</gene>
<proteinExistence type="predicted"/>
<evidence type="ECO:0000256" key="1">
    <source>
        <dbReference type="SAM" id="MobiDB-lite"/>
    </source>
</evidence>
<evidence type="ECO:0000313" key="3">
    <source>
        <dbReference type="Proteomes" id="UP001550628"/>
    </source>
</evidence>
<protein>
    <submittedName>
        <fullName evidence="2">Uncharacterized protein</fullName>
    </submittedName>
</protein>
<comment type="caution">
    <text evidence="2">The sequence shown here is derived from an EMBL/GenBank/DDBJ whole genome shotgun (WGS) entry which is preliminary data.</text>
</comment>
<dbReference type="Proteomes" id="UP001550628">
    <property type="component" value="Unassembled WGS sequence"/>
</dbReference>
<sequence>MDSQLPLRGVIATIEQAHPGDALGRLSKATSIGADWLQVADRLLDHFVGRARRARLSWAEIGAHLGVSRQAAQQRFAARAGENPETTRPVRGAPS</sequence>
<accession>A0ABV2WL04</accession>
<dbReference type="EMBL" id="JBEYBF010000003">
    <property type="protein sequence ID" value="MEU1951559.1"/>
    <property type="molecule type" value="Genomic_DNA"/>
</dbReference>
<name>A0ABV2WL04_9NOCA</name>
<feature type="region of interest" description="Disordered" evidence="1">
    <location>
        <begin position="74"/>
        <end position="95"/>
    </location>
</feature>
<reference evidence="2 3" key="1">
    <citation type="submission" date="2024-06" db="EMBL/GenBank/DDBJ databases">
        <title>The Natural Products Discovery Center: Release of the First 8490 Sequenced Strains for Exploring Actinobacteria Biosynthetic Diversity.</title>
        <authorList>
            <person name="Kalkreuter E."/>
            <person name="Kautsar S.A."/>
            <person name="Yang D."/>
            <person name="Bader C.D."/>
            <person name="Teijaro C.N."/>
            <person name="Fluegel L."/>
            <person name="Davis C.M."/>
            <person name="Simpson J.R."/>
            <person name="Lauterbach L."/>
            <person name="Steele A.D."/>
            <person name="Gui C."/>
            <person name="Meng S."/>
            <person name="Li G."/>
            <person name="Viehrig K."/>
            <person name="Ye F."/>
            <person name="Su P."/>
            <person name="Kiefer A.F."/>
            <person name="Nichols A."/>
            <person name="Cepeda A.J."/>
            <person name="Yan W."/>
            <person name="Fan B."/>
            <person name="Jiang Y."/>
            <person name="Adhikari A."/>
            <person name="Zheng C.-J."/>
            <person name="Schuster L."/>
            <person name="Cowan T.M."/>
            <person name="Smanski M.J."/>
            <person name="Chevrette M.G."/>
            <person name="De Carvalho L.P.S."/>
            <person name="Shen B."/>
        </authorList>
    </citation>
    <scope>NUCLEOTIDE SEQUENCE [LARGE SCALE GENOMIC DNA]</scope>
    <source>
        <strain evidence="2 3">NPDC019708</strain>
    </source>
</reference>
<evidence type="ECO:0000313" key="2">
    <source>
        <dbReference type="EMBL" id="MEU1951559.1"/>
    </source>
</evidence>
<dbReference type="RefSeq" id="WP_356953631.1">
    <property type="nucleotide sequence ID" value="NZ_JBEYBD010000001.1"/>
</dbReference>
<organism evidence="2 3">
    <name type="scientific">Nocardia rhamnosiphila</name>
    <dbReference type="NCBI Taxonomy" id="426716"/>
    <lineage>
        <taxon>Bacteria</taxon>
        <taxon>Bacillati</taxon>
        <taxon>Actinomycetota</taxon>
        <taxon>Actinomycetes</taxon>
        <taxon>Mycobacteriales</taxon>
        <taxon>Nocardiaceae</taxon>
        <taxon>Nocardia</taxon>
    </lineage>
</organism>
<keyword evidence="3" id="KW-1185">Reference proteome</keyword>